<accession>S1PMM8</accession>
<keyword evidence="4" id="KW-0574">Periplasm</keyword>
<keyword evidence="5" id="KW-0143">Chaperone</keyword>
<evidence type="ECO:0000313" key="9">
    <source>
        <dbReference type="Proteomes" id="UP000014179"/>
    </source>
</evidence>
<dbReference type="Proteomes" id="UP000014179">
    <property type="component" value="Unassembled WGS sequence"/>
</dbReference>
<sequence>MPIFAHSAIEGVTLGSTRVIYKSTDEMSVVKATNFSEKNYWLLRSWVSNYFDDQKNECFIVTPPLHRIEPNDEIQLQIKAIREEKIPDDRESLFRLNVLAIPPKTFLSTDGKEIKGHLQFAINSRIKLIYRPARIGEPYDITKKLYVHKFNDLVAIKNPTPFFVTLVNISIDGKTIHRDIDEVIKPYSEINIDARNPKWIEFSTVNDKGGTTPPIKINL</sequence>
<evidence type="ECO:0000256" key="4">
    <source>
        <dbReference type="ARBA" id="ARBA00022764"/>
    </source>
</evidence>
<dbReference type="SUPFAM" id="SSF49584">
    <property type="entry name" value="Periplasmic chaperone C-domain"/>
    <property type="match status" value="1"/>
</dbReference>
<dbReference type="EMBL" id="ASUG01000049">
    <property type="protein sequence ID" value="EOW93546.1"/>
    <property type="molecule type" value="Genomic_DNA"/>
</dbReference>
<dbReference type="Pfam" id="PF00345">
    <property type="entry name" value="PapD_N"/>
    <property type="match status" value="1"/>
</dbReference>
<comment type="caution">
    <text evidence="8">The sequence shown here is derived from an EMBL/GenBank/DDBJ whole genome shotgun (WGS) entry which is preliminary data.</text>
</comment>
<dbReference type="GO" id="GO:0030288">
    <property type="term" value="C:outer membrane-bounded periplasmic space"/>
    <property type="evidence" value="ECO:0007669"/>
    <property type="project" value="InterPro"/>
</dbReference>
<comment type="subcellular location">
    <subcellularLocation>
        <location evidence="1">Periplasm</location>
    </subcellularLocation>
</comment>
<evidence type="ECO:0000256" key="5">
    <source>
        <dbReference type="ARBA" id="ARBA00023186"/>
    </source>
</evidence>
<keyword evidence="3" id="KW-0732">Signal</keyword>
<dbReference type="InterPro" id="IPR016147">
    <property type="entry name" value="Pili_assmbl_chaperone_N"/>
</dbReference>
<dbReference type="PANTHER" id="PTHR30251">
    <property type="entry name" value="PILUS ASSEMBLY CHAPERONE"/>
    <property type="match status" value="1"/>
</dbReference>
<evidence type="ECO:0000259" key="7">
    <source>
        <dbReference type="Pfam" id="PF02753"/>
    </source>
</evidence>
<dbReference type="AlphaFoldDB" id="S1PMM8"/>
<dbReference type="InterPro" id="IPR016148">
    <property type="entry name" value="Pili_assmbl_chaperone_C"/>
</dbReference>
<proteinExistence type="inferred from homology"/>
<dbReference type="Pfam" id="PF02753">
    <property type="entry name" value="PapD_C"/>
    <property type="match status" value="1"/>
</dbReference>
<feature type="domain" description="Pili assembly chaperone N-terminal" evidence="6">
    <location>
        <begin position="11"/>
        <end position="135"/>
    </location>
</feature>
<dbReference type="PANTHER" id="PTHR30251:SF2">
    <property type="entry name" value="FIMBRIAL CHAPERONE YADV-RELATED"/>
    <property type="match status" value="1"/>
</dbReference>
<dbReference type="InterPro" id="IPR036316">
    <property type="entry name" value="Pili_assmbl_chap_C_dom_sf"/>
</dbReference>
<dbReference type="InterPro" id="IPR001829">
    <property type="entry name" value="Pili_assmbl_chaperone_bac"/>
</dbReference>
<dbReference type="InterPro" id="IPR013783">
    <property type="entry name" value="Ig-like_fold"/>
</dbReference>
<comment type="similarity">
    <text evidence="2">Belongs to the periplasmic pilus chaperone family.</text>
</comment>
<evidence type="ECO:0000256" key="3">
    <source>
        <dbReference type="ARBA" id="ARBA00022729"/>
    </source>
</evidence>
<dbReference type="SUPFAM" id="SSF49354">
    <property type="entry name" value="PapD-like"/>
    <property type="match status" value="1"/>
</dbReference>
<evidence type="ECO:0000313" key="8">
    <source>
        <dbReference type="EMBL" id="EOW93546.1"/>
    </source>
</evidence>
<evidence type="ECO:0000256" key="1">
    <source>
        <dbReference type="ARBA" id="ARBA00004418"/>
    </source>
</evidence>
<evidence type="ECO:0008006" key="10">
    <source>
        <dbReference type="Google" id="ProtNLM"/>
    </source>
</evidence>
<gene>
    <name evidence="8" type="ORF">A13A_03930</name>
</gene>
<evidence type="ECO:0000259" key="6">
    <source>
        <dbReference type="Pfam" id="PF00345"/>
    </source>
</evidence>
<feature type="domain" description="Pili assembly chaperone C-terminal" evidence="7">
    <location>
        <begin position="156"/>
        <end position="212"/>
    </location>
</feature>
<evidence type="ECO:0000256" key="2">
    <source>
        <dbReference type="ARBA" id="ARBA00007399"/>
    </source>
</evidence>
<name>S1PMM8_ECOLX</name>
<dbReference type="GO" id="GO:0071555">
    <property type="term" value="P:cell wall organization"/>
    <property type="evidence" value="ECO:0007669"/>
    <property type="project" value="InterPro"/>
</dbReference>
<reference evidence="8 9" key="1">
    <citation type="submission" date="2013-01" db="EMBL/GenBank/DDBJ databases">
        <title>The Genome Sequence of Escherichia coli KTE182.</title>
        <authorList>
            <consortium name="The Broad Institute Genome Sequencing Platform"/>
            <consortium name="The Broad Institute Genome Sequencing Center for Infectious Disease"/>
            <person name="Feldgarden M."/>
            <person name="Nielsen K.L."/>
            <person name="Frimodt-Moller N."/>
            <person name="Andersen P.S."/>
            <person name="Walker B."/>
            <person name="Young S.K."/>
            <person name="Zeng Q."/>
            <person name="Gargeya S."/>
            <person name="Fitzgerald M."/>
            <person name="Haas B."/>
            <person name="Abouelleil A."/>
            <person name="Alvarado L."/>
            <person name="Arachchi H.M."/>
            <person name="Berlin A.M."/>
            <person name="Chapman S.B."/>
            <person name="Dewar J."/>
            <person name="Goldberg J."/>
            <person name="Griggs A."/>
            <person name="Gujja S."/>
            <person name="Hansen M."/>
            <person name="Howarth C."/>
            <person name="Imamovic A."/>
            <person name="Larimer J."/>
            <person name="McCowan C."/>
            <person name="Murphy C."/>
            <person name="Neiman D."/>
            <person name="Pearson M."/>
            <person name="Priest M."/>
            <person name="Roberts A."/>
            <person name="Saif S."/>
            <person name="Shea T."/>
            <person name="Sisk P."/>
            <person name="Sykes S."/>
            <person name="Wortman J."/>
            <person name="Nusbaum C."/>
            <person name="Birren B."/>
        </authorList>
    </citation>
    <scope>NUCLEOTIDE SEQUENCE [LARGE SCALE GENOMIC DNA]</scope>
    <source>
        <strain evidence="8 9">KTE182</strain>
    </source>
</reference>
<dbReference type="PRINTS" id="PR00969">
    <property type="entry name" value="CHAPERONPILI"/>
</dbReference>
<protein>
    <recommendedName>
        <fullName evidence="10">Molecular chaperone</fullName>
    </recommendedName>
</protein>
<dbReference type="InterPro" id="IPR050643">
    <property type="entry name" value="Periplasmic_pilus_chap"/>
</dbReference>
<dbReference type="HOGENOM" id="CLU_070768_2_1_6"/>
<dbReference type="InterPro" id="IPR008962">
    <property type="entry name" value="PapD-like_sf"/>
</dbReference>
<dbReference type="Gene3D" id="2.60.40.10">
    <property type="entry name" value="Immunoglobulins"/>
    <property type="match status" value="2"/>
</dbReference>
<organism evidence="8 9">
    <name type="scientific">Escherichia coli KTE182</name>
    <dbReference type="NCBI Taxonomy" id="1181728"/>
    <lineage>
        <taxon>Bacteria</taxon>
        <taxon>Pseudomonadati</taxon>
        <taxon>Pseudomonadota</taxon>
        <taxon>Gammaproteobacteria</taxon>
        <taxon>Enterobacterales</taxon>
        <taxon>Enterobacteriaceae</taxon>
        <taxon>Escherichia</taxon>
    </lineage>
</organism>